<keyword evidence="2 6" id="KW-0812">Transmembrane</keyword>
<feature type="transmembrane region" description="Helical" evidence="6">
    <location>
        <begin position="31"/>
        <end position="53"/>
    </location>
</feature>
<evidence type="ECO:0000256" key="4">
    <source>
        <dbReference type="ARBA" id="ARBA00023136"/>
    </source>
</evidence>
<protein>
    <recommendedName>
        <fullName evidence="7">Major facilitator superfamily (MFS) profile domain-containing protein</fullName>
    </recommendedName>
</protein>
<feature type="transmembrane region" description="Helical" evidence="6">
    <location>
        <begin position="522"/>
        <end position="540"/>
    </location>
</feature>
<dbReference type="InterPro" id="IPR020846">
    <property type="entry name" value="MFS_dom"/>
</dbReference>
<feature type="transmembrane region" description="Helical" evidence="6">
    <location>
        <begin position="552"/>
        <end position="571"/>
    </location>
</feature>
<dbReference type="InterPro" id="IPR005829">
    <property type="entry name" value="Sugar_transporter_CS"/>
</dbReference>
<keyword evidence="4 6" id="KW-0472">Membrane</keyword>
<dbReference type="Gene3D" id="1.20.1250.20">
    <property type="entry name" value="MFS general substrate transporter like domains"/>
    <property type="match status" value="2"/>
</dbReference>
<feature type="transmembrane region" description="Helical" evidence="6">
    <location>
        <begin position="458"/>
        <end position="477"/>
    </location>
</feature>
<name>A0A8H3FDX5_9LECA</name>
<feature type="transmembrane region" description="Helical" evidence="6">
    <location>
        <begin position="390"/>
        <end position="409"/>
    </location>
</feature>
<feature type="domain" description="Major facilitator superfamily (MFS) profile" evidence="7">
    <location>
        <begin position="45"/>
        <end position="576"/>
    </location>
</feature>
<dbReference type="Proteomes" id="UP000664203">
    <property type="component" value="Unassembled WGS sequence"/>
</dbReference>
<evidence type="ECO:0000256" key="2">
    <source>
        <dbReference type="ARBA" id="ARBA00022692"/>
    </source>
</evidence>
<dbReference type="SUPFAM" id="SSF103473">
    <property type="entry name" value="MFS general substrate transporter"/>
    <property type="match status" value="1"/>
</dbReference>
<dbReference type="OrthoDB" id="433512at2759"/>
<reference evidence="8" key="1">
    <citation type="submission" date="2021-03" db="EMBL/GenBank/DDBJ databases">
        <authorList>
            <person name="Tagirdzhanova G."/>
        </authorList>
    </citation>
    <scope>NUCLEOTIDE SEQUENCE</scope>
</reference>
<evidence type="ECO:0000256" key="1">
    <source>
        <dbReference type="ARBA" id="ARBA00004141"/>
    </source>
</evidence>
<evidence type="ECO:0000313" key="9">
    <source>
        <dbReference type="Proteomes" id="UP000664203"/>
    </source>
</evidence>
<evidence type="ECO:0000256" key="5">
    <source>
        <dbReference type="SAM" id="MobiDB-lite"/>
    </source>
</evidence>
<feature type="transmembrane region" description="Helical" evidence="6">
    <location>
        <begin position="180"/>
        <end position="202"/>
    </location>
</feature>
<comment type="caution">
    <text evidence="8">The sequence shown here is derived from an EMBL/GenBank/DDBJ whole genome shotgun (WGS) entry which is preliminary data.</text>
</comment>
<dbReference type="PANTHER" id="PTHR24064">
    <property type="entry name" value="SOLUTE CARRIER FAMILY 22 MEMBER"/>
    <property type="match status" value="1"/>
</dbReference>
<accession>A0A8H3FDX5</accession>
<comment type="subcellular location">
    <subcellularLocation>
        <location evidence="1">Membrane</location>
        <topology evidence="1">Multi-pass membrane protein</topology>
    </subcellularLocation>
</comment>
<evidence type="ECO:0000256" key="3">
    <source>
        <dbReference type="ARBA" id="ARBA00022989"/>
    </source>
</evidence>
<feature type="transmembrane region" description="Helical" evidence="6">
    <location>
        <begin position="238"/>
        <end position="260"/>
    </location>
</feature>
<dbReference type="InterPro" id="IPR011701">
    <property type="entry name" value="MFS"/>
</dbReference>
<dbReference type="PROSITE" id="PS50850">
    <property type="entry name" value="MFS"/>
    <property type="match status" value="1"/>
</dbReference>
<keyword evidence="9" id="KW-1185">Reference proteome</keyword>
<feature type="transmembrane region" description="Helical" evidence="6">
    <location>
        <begin position="117"/>
        <end position="136"/>
    </location>
</feature>
<feature type="transmembrane region" description="Helical" evidence="6">
    <location>
        <begin position="429"/>
        <end position="451"/>
    </location>
</feature>
<gene>
    <name evidence="8" type="ORF">ALECFALPRED_002238</name>
</gene>
<feature type="transmembrane region" description="Helical" evidence="6">
    <location>
        <begin position="483"/>
        <end position="501"/>
    </location>
</feature>
<evidence type="ECO:0000259" key="7">
    <source>
        <dbReference type="PROSITE" id="PS50850"/>
    </source>
</evidence>
<dbReference type="GO" id="GO:0022857">
    <property type="term" value="F:transmembrane transporter activity"/>
    <property type="evidence" value="ECO:0007669"/>
    <property type="project" value="InterPro"/>
</dbReference>
<feature type="transmembrane region" description="Helical" evidence="6">
    <location>
        <begin position="142"/>
        <end position="159"/>
    </location>
</feature>
<sequence>MLVPSVSWPRFWVDHSRGFNYNLTWQERRNLVLSSVEAAGFGWWIVFVAGIGFLTDAYDIFSLNTIIPMLSIVYWEGNFPTRYQLGMNIATLVGSMIGQVIFGFLADRYGRRKMYGLELIVTIAASLGFATASTGVNNSMSLVALLIFWRLVMGVGIGADYPLSAVITAEFAPTRYRARMLAAVFFFQPLGQLIAVLMAFAATAGFRSHISSIHPDTSCSVVATDHPGIECARTVDKAWRLVAGLGAVPAVVAMVFRLTIPESVYYILDIKNDSNEAMHAKDYFASREDLGHIDGESVRSDEFEHTPKTTVDGNHIGTGLQLPQPALQPDSHGQRLAEDFATSSIGPTVEELEDPHPSQASRADLYKYLFIDGNWTDLFATAVNWMLLDFTFYLLGVNSSSFIPTMFGQNTKFSSLPPYNALIGNERHIIESTSVGALIGSAMAILAMHFYSRRRIQMWGFLILGALFIVVGALYVTLPTTNAHVAIVVFYGICQLFYNLGPNTTTFIIPAEAFPTRYRCTLYGISAASGKLGSVLGQIVVTKVQSNERLGITLILFVIVMLVGAALSRYLTPETSDIHGRSRKLEDLAKGKSHRRDMEREERDAEESRRKQQ</sequence>
<organism evidence="8 9">
    <name type="scientific">Alectoria fallacina</name>
    <dbReference type="NCBI Taxonomy" id="1903189"/>
    <lineage>
        <taxon>Eukaryota</taxon>
        <taxon>Fungi</taxon>
        <taxon>Dikarya</taxon>
        <taxon>Ascomycota</taxon>
        <taxon>Pezizomycotina</taxon>
        <taxon>Lecanoromycetes</taxon>
        <taxon>OSLEUM clade</taxon>
        <taxon>Lecanoromycetidae</taxon>
        <taxon>Lecanorales</taxon>
        <taxon>Lecanorineae</taxon>
        <taxon>Parmeliaceae</taxon>
        <taxon>Alectoria</taxon>
    </lineage>
</organism>
<feature type="transmembrane region" description="Helical" evidence="6">
    <location>
        <begin position="83"/>
        <end position="105"/>
    </location>
</feature>
<dbReference type="GO" id="GO:0016020">
    <property type="term" value="C:membrane"/>
    <property type="evidence" value="ECO:0007669"/>
    <property type="project" value="UniProtKB-SubCell"/>
</dbReference>
<dbReference type="EMBL" id="CAJPDR010000160">
    <property type="protein sequence ID" value="CAF9922831.1"/>
    <property type="molecule type" value="Genomic_DNA"/>
</dbReference>
<evidence type="ECO:0000256" key="6">
    <source>
        <dbReference type="SAM" id="Phobius"/>
    </source>
</evidence>
<dbReference type="InterPro" id="IPR036259">
    <property type="entry name" value="MFS_trans_sf"/>
</dbReference>
<proteinExistence type="predicted"/>
<dbReference type="PROSITE" id="PS00217">
    <property type="entry name" value="SUGAR_TRANSPORT_2"/>
    <property type="match status" value="1"/>
</dbReference>
<evidence type="ECO:0000313" key="8">
    <source>
        <dbReference type="EMBL" id="CAF9922831.1"/>
    </source>
</evidence>
<dbReference type="AlphaFoldDB" id="A0A8H3FDX5"/>
<keyword evidence="3 6" id="KW-1133">Transmembrane helix</keyword>
<dbReference type="Pfam" id="PF07690">
    <property type="entry name" value="MFS_1"/>
    <property type="match status" value="1"/>
</dbReference>
<feature type="region of interest" description="Disordered" evidence="5">
    <location>
        <begin position="579"/>
        <end position="613"/>
    </location>
</feature>